<organism evidence="1 2">
    <name type="scientific">Halorubrum lacusprofundi (strain ATCC 49239 / DSM 5036 / JCM 8891 / ACAM 34)</name>
    <dbReference type="NCBI Taxonomy" id="416348"/>
    <lineage>
        <taxon>Archaea</taxon>
        <taxon>Methanobacteriati</taxon>
        <taxon>Methanobacteriota</taxon>
        <taxon>Stenosarchaea group</taxon>
        <taxon>Halobacteria</taxon>
        <taxon>Halobacteriales</taxon>
        <taxon>Haloferacaceae</taxon>
        <taxon>Halorubrum</taxon>
    </lineage>
</organism>
<evidence type="ECO:0000313" key="1">
    <source>
        <dbReference type="EMBL" id="ACM56998.1"/>
    </source>
</evidence>
<dbReference type="AlphaFoldDB" id="B9LNR0"/>
<proteinExistence type="predicted"/>
<reference evidence="1 2" key="1">
    <citation type="journal article" date="2016" name="Stand. Genomic Sci.">
        <title>Complete genome sequence of the Antarctic Halorubrum lacusprofundi type strain ACAM 34.</title>
        <authorList>
            <person name="Anderson I.J."/>
            <person name="DasSarma P."/>
            <person name="Lucas S."/>
            <person name="Copeland A."/>
            <person name="Lapidus A."/>
            <person name="Del Rio T.G."/>
            <person name="Tice H."/>
            <person name="Dalin E."/>
            <person name="Bruce D.C."/>
            <person name="Goodwin L."/>
            <person name="Pitluck S."/>
            <person name="Sims D."/>
            <person name="Brettin T.S."/>
            <person name="Detter J.C."/>
            <person name="Han C.S."/>
            <person name="Larimer F."/>
            <person name="Hauser L."/>
            <person name="Land M."/>
            <person name="Ivanova N."/>
            <person name="Richardson P."/>
            <person name="Cavicchioli R."/>
            <person name="DasSarma S."/>
            <person name="Woese C.R."/>
            <person name="Kyrpides N.C."/>
        </authorList>
    </citation>
    <scope>NUCLEOTIDE SEQUENCE [LARGE SCALE GENOMIC DNA]</scope>
    <source>
        <strain evidence="2">ATCC 49239 / DSM 5036 / JCM 8891 / ACAM 34</strain>
    </source>
</reference>
<dbReference type="EMBL" id="CP001365">
    <property type="protein sequence ID" value="ACM56998.1"/>
    <property type="molecule type" value="Genomic_DNA"/>
</dbReference>
<dbReference type="RefSeq" id="WP_015910140.1">
    <property type="nucleotide sequence ID" value="NC_012029.1"/>
</dbReference>
<keyword evidence="2" id="KW-1185">Reference proteome</keyword>
<dbReference type="Pfam" id="PF19887">
    <property type="entry name" value="DUF6360"/>
    <property type="match status" value="1"/>
</dbReference>
<dbReference type="KEGG" id="hla:Hlac_1410"/>
<dbReference type="Proteomes" id="UP000000740">
    <property type="component" value="Chromosome 1"/>
</dbReference>
<dbReference type="eggNOG" id="arCOG04700">
    <property type="taxonomic scope" value="Archaea"/>
</dbReference>
<evidence type="ECO:0000313" key="2">
    <source>
        <dbReference type="Proteomes" id="UP000000740"/>
    </source>
</evidence>
<gene>
    <name evidence="1" type="ordered locus">Hlac_1410</name>
</gene>
<dbReference type="HOGENOM" id="CLU_168012_0_0_2"/>
<dbReference type="GeneID" id="7400729"/>
<accession>B9LNR0</accession>
<sequence>MNERITSVTAYTTLDLVDGAALGHDWTENGSGVLNVTASDERPDRVELQFELDGLDVERLPNHADRVDLTPEQARTVAAALTRYADRIEADEGGNADSD</sequence>
<protein>
    <submittedName>
        <fullName evidence="1">Uncharacterized protein</fullName>
    </submittedName>
</protein>
<dbReference type="InterPro" id="IPR045940">
    <property type="entry name" value="DUF6360"/>
</dbReference>
<name>B9LNR0_HALLT</name>